<organism evidence="2 3">
    <name type="scientific">Apiospora marii</name>
    <dbReference type="NCBI Taxonomy" id="335849"/>
    <lineage>
        <taxon>Eukaryota</taxon>
        <taxon>Fungi</taxon>
        <taxon>Dikarya</taxon>
        <taxon>Ascomycota</taxon>
        <taxon>Pezizomycotina</taxon>
        <taxon>Sordariomycetes</taxon>
        <taxon>Xylariomycetidae</taxon>
        <taxon>Amphisphaeriales</taxon>
        <taxon>Apiosporaceae</taxon>
        <taxon>Apiospora</taxon>
    </lineage>
</organism>
<feature type="compositionally biased region" description="Low complexity" evidence="1">
    <location>
        <begin position="195"/>
        <end position="208"/>
    </location>
</feature>
<evidence type="ECO:0000313" key="2">
    <source>
        <dbReference type="EMBL" id="KAK8029036.1"/>
    </source>
</evidence>
<feature type="compositionally biased region" description="Acidic residues" evidence="1">
    <location>
        <begin position="225"/>
        <end position="242"/>
    </location>
</feature>
<dbReference type="EMBL" id="JAQQWI010000007">
    <property type="protein sequence ID" value="KAK8029036.1"/>
    <property type="molecule type" value="Genomic_DNA"/>
</dbReference>
<sequence>MAPFQFKPNAVAFVPRGMPTMVQTLATPATPTTNGSSNEMPCQAILQYHTCLCRKQVPIWACSRPQSQCTHQNISLVVISLPYACCAETDVGARGVNKKQRPSSQGAEESCRTEACRAADPANRQYVSDADAAPALQKQELVKLDAFPGLSAKHLDEVAPAFVEGGKSWPDEVRARYQALRASLGVEDEEEEKAATATASSPTMSDNNDQSDWDDDDETGKNSDSDTESEAGANSDDDDDEPPATSKDPAKAKLWAAMFGSIRRPDSSTVIDTTGSYESDIDSDYESDDEEDDDDETDGKKKKKNKYSLRSLVEESEPILLSDSE</sequence>
<proteinExistence type="predicted"/>
<comment type="caution">
    <text evidence="2">The sequence shown here is derived from an EMBL/GenBank/DDBJ whole genome shotgun (WGS) entry which is preliminary data.</text>
</comment>
<evidence type="ECO:0000256" key="1">
    <source>
        <dbReference type="SAM" id="MobiDB-lite"/>
    </source>
</evidence>
<feature type="compositionally biased region" description="Acidic residues" evidence="1">
    <location>
        <begin position="279"/>
        <end position="297"/>
    </location>
</feature>
<protein>
    <submittedName>
        <fullName evidence="2">Uncharacterized protein</fullName>
    </submittedName>
</protein>
<feature type="region of interest" description="Disordered" evidence="1">
    <location>
        <begin position="185"/>
        <end position="306"/>
    </location>
</feature>
<feature type="compositionally biased region" description="Acidic residues" evidence="1">
    <location>
        <begin position="209"/>
        <end position="218"/>
    </location>
</feature>
<name>A0ABR1SB07_9PEZI</name>
<keyword evidence="3" id="KW-1185">Reference proteome</keyword>
<reference evidence="2 3" key="1">
    <citation type="submission" date="2023-01" db="EMBL/GenBank/DDBJ databases">
        <title>Analysis of 21 Apiospora genomes using comparative genomics revels a genus with tremendous synthesis potential of carbohydrate active enzymes and secondary metabolites.</title>
        <authorList>
            <person name="Sorensen T."/>
        </authorList>
    </citation>
    <scope>NUCLEOTIDE SEQUENCE [LARGE SCALE GENOMIC DNA]</scope>
    <source>
        <strain evidence="2 3">CBS 20057</strain>
    </source>
</reference>
<gene>
    <name evidence="2" type="ORF">PG991_006092</name>
</gene>
<dbReference type="Proteomes" id="UP001396898">
    <property type="component" value="Unassembled WGS sequence"/>
</dbReference>
<accession>A0ABR1SB07</accession>
<evidence type="ECO:0000313" key="3">
    <source>
        <dbReference type="Proteomes" id="UP001396898"/>
    </source>
</evidence>